<feature type="compositionally biased region" description="Low complexity" evidence="8">
    <location>
        <begin position="268"/>
        <end position="277"/>
    </location>
</feature>
<evidence type="ECO:0000313" key="12">
    <source>
        <dbReference type="Proteomes" id="UP001527925"/>
    </source>
</evidence>
<comment type="similarity">
    <text evidence="1">Belongs to the protein kinase superfamily. AGC Ser/Thr protein kinase family.</text>
</comment>
<keyword evidence="7" id="KW-0067">ATP-binding</keyword>
<dbReference type="PROSITE" id="PS50011">
    <property type="entry name" value="PROTEIN_KINASE_DOM"/>
    <property type="match status" value="1"/>
</dbReference>
<keyword evidence="6 11" id="KW-0418">Kinase</keyword>
<evidence type="ECO:0000259" key="9">
    <source>
        <dbReference type="PROSITE" id="PS50011"/>
    </source>
</evidence>
<dbReference type="InterPro" id="IPR011009">
    <property type="entry name" value="Kinase-like_dom_sf"/>
</dbReference>
<feature type="domain" description="AGC-kinase C-terminal" evidence="10">
    <location>
        <begin position="663"/>
        <end position="731"/>
    </location>
</feature>
<feature type="region of interest" description="Disordered" evidence="8">
    <location>
        <begin position="1"/>
        <end position="45"/>
    </location>
</feature>
<protein>
    <recommendedName>
        <fullName evidence="2">non-specific serine/threonine protein kinase</fullName>
        <ecNumber evidence="2">2.7.11.1</ecNumber>
    </recommendedName>
</protein>
<feature type="region of interest" description="Disordered" evidence="8">
    <location>
        <begin position="142"/>
        <end position="240"/>
    </location>
</feature>
<dbReference type="SMART" id="SM00220">
    <property type="entry name" value="S_TKc"/>
    <property type="match status" value="1"/>
</dbReference>
<dbReference type="EMBL" id="JADGIZ020000014">
    <property type="protein sequence ID" value="KAL2916919.1"/>
    <property type="molecule type" value="Genomic_DNA"/>
</dbReference>
<proteinExistence type="inferred from homology"/>
<evidence type="ECO:0000256" key="1">
    <source>
        <dbReference type="ARBA" id="ARBA00009903"/>
    </source>
</evidence>
<feature type="region of interest" description="Disordered" evidence="8">
    <location>
        <begin position="74"/>
        <end position="104"/>
    </location>
</feature>
<evidence type="ECO:0000313" key="11">
    <source>
        <dbReference type="EMBL" id="KAL2916919.1"/>
    </source>
</evidence>
<dbReference type="InterPro" id="IPR000961">
    <property type="entry name" value="AGC-kinase_C"/>
</dbReference>
<dbReference type="GO" id="GO:0004674">
    <property type="term" value="F:protein serine/threonine kinase activity"/>
    <property type="evidence" value="ECO:0007669"/>
    <property type="project" value="UniProtKB-KW"/>
</dbReference>
<reference evidence="11 12" key="1">
    <citation type="submission" date="2023-09" db="EMBL/GenBank/DDBJ databases">
        <title>Pangenome analysis of Batrachochytrium dendrobatidis and related Chytrids.</title>
        <authorList>
            <person name="Yacoub M.N."/>
            <person name="Stajich J.E."/>
            <person name="James T.Y."/>
        </authorList>
    </citation>
    <scope>NUCLEOTIDE SEQUENCE [LARGE SCALE GENOMIC DNA]</scope>
    <source>
        <strain evidence="11 12">JEL0888</strain>
    </source>
</reference>
<evidence type="ECO:0000256" key="8">
    <source>
        <dbReference type="SAM" id="MobiDB-lite"/>
    </source>
</evidence>
<name>A0ABR4NBR2_9FUNG</name>
<dbReference type="InterPro" id="IPR000719">
    <property type="entry name" value="Prot_kinase_dom"/>
</dbReference>
<evidence type="ECO:0000256" key="7">
    <source>
        <dbReference type="ARBA" id="ARBA00022840"/>
    </source>
</evidence>
<feature type="compositionally biased region" description="Polar residues" evidence="8">
    <location>
        <begin position="212"/>
        <end position="222"/>
    </location>
</feature>
<dbReference type="SUPFAM" id="SSF56112">
    <property type="entry name" value="Protein kinase-like (PK-like)"/>
    <property type="match status" value="1"/>
</dbReference>
<dbReference type="PANTHER" id="PTHR45637">
    <property type="entry name" value="FLIPPASE KINASE 1-RELATED"/>
    <property type="match status" value="1"/>
</dbReference>
<keyword evidence="3 11" id="KW-0723">Serine/threonine-protein kinase</keyword>
<dbReference type="CDD" id="cd05574">
    <property type="entry name" value="STKc_phototropin_like"/>
    <property type="match status" value="1"/>
</dbReference>
<dbReference type="PROSITE" id="PS00108">
    <property type="entry name" value="PROTEIN_KINASE_ST"/>
    <property type="match status" value="1"/>
</dbReference>
<comment type="caution">
    <text evidence="11">The sequence shown here is derived from an EMBL/GenBank/DDBJ whole genome shotgun (WGS) entry which is preliminary data.</text>
</comment>
<sequence>MGSKRRNRRGRKPSTATTDTLRGDSRDGESGPVQDDAAAGGGPLLSLSKRSAVFKRIRNGVTALFGRSSTSLALSDDHPDHPDLHGGAHHAYDPHDPDHLPHPRKRGLVRAASLAKISAFFFRRDSASAPHSGLGASSAAAASSSSLAPPPHQHLSRFSASAAGSHPAGSTDSLAPPSSSSSSSRARTLGSKFVRRTQSQLFQSQSPPPHSTAHQASQSVSHMNAFLPPPGHKPMVGFGSSSAALPAGSTMPRGPSIHTVAAFPVSSSSRSLGASDSLHVPGGTREPSLETTLSDASLSKSATVVSYNSVAGNVGSNVGSSAGSYVSSAVHARSQSAQPLGSTKYKTSYSSNSVRLASAEVTPSDFQKIRLIGKGDVGRVYLVKKKDGEQMFAMKVLSKKEMIKRNKIRRVLAEQEILATANHPFIVTLYHSFQSANHLYFLTEYCSGGEFFRALQSRPGKCLSEPDARFYAAEVICALEFLHLMGYIYRDLKPENILLHQTGHIMLADFDLSKPSRSSGTPNVVRGPQSTFGAGNFGNSASQTIIDTKSCTGDFRTNSFVGTEEYIAPEVIRSNGHTSNVDWWTLGILIYEMLYGTTPFKGPNRNITFSNILHMDVQFPEHPLSNISAPCKSVIRKLLIKDEAKRLGSRAGAADVKAHPFFKSINWALLRNLKPPIIPATRDPMDSKVFRQIRESRSLDLDKELVLDEAVLQSDTNPFRNFESVTLHHLN</sequence>
<evidence type="ECO:0000256" key="4">
    <source>
        <dbReference type="ARBA" id="ARBA00022679"/>
    </source>
</evidence>
<evidence type="ECO:0000256" key="6">
    <source>
        <dbReference type="ARBA" id="ARBA00022777"/>
    </source>
</evidence>
<dbReference type="Proteomes" id="UP001527925">
    <property type="component" value="Unassembled WGS sequence"/>
</dbReference>
<dbReference type="PROSITE" id="PS51285">
    <property type="entry name" value="AGC_KINASE_CTER"/>
    <property type="match status" value="1"/>
</dbReference>
<dbReference type="Pfam" id="PF00069">
    <property type="entry name" value="Pkinase"/>
    <property type="match status" value="1"/>
</dbReference>
<evidence type="ECO:0000256" key="2">
    <source>
        <dbReference type="ARBA" id="ARBA00012513"/>
    </source>
</evidence>
<dbReference type="EC" id="2.7.11.1" evidence="2"/>
<dbReference type="InterPro" id="IPR008271">
    <property type="entry name" value="Ser/Thr_kinase_AS"/>
</dbReference>
<dbReference type="Gene3D" id="1.10.510.10">
    <property type="entry name" value="Transferase(Phosphotransferase) domain 1"/>
    <property type="match status" value="1"/>
</dbReference>
<keyword evidence="5" id="KW-0547">Nucleotide-binding</keyword>
<gene>
    <name evidence="11" type="primary">NRC2</name>
    <name evidence="11" type="ORF">HK105_203698</name>
</gene>
<feature type="region of interest" description="Disordered" evidence="8">
    <location>
        <begin position="268"/>
        <end position="294"/>
    </location>
</feature>
<feature type="compositionally biased region" description="Low complexity" evidence="8">
    <location>
        <begin position="159"/>
        <end position="191"/>
    </location>
</feature>
<keyword evidence="4" id="KW-0808">Transferase</keyword>
<keyword evidence="12" id="KW-1185">Reference proteome</keyword>
<accession>A0ABR4NBR2</accession>
<evidence type="ECO:0000256" key="5">
    <source>
        <dbReference type="ARBA" id="ARBA00022741"/>
    </source>
</evidence>
<evidence type="ECO:0000259" key="10">
    <source>
        <dbReference type="PROSITE" id="PS51285"/>
    </source>
</evidence>
<feature type="compositionally biased region" description="Basic residues" evidence="8">
    <location>
        <begin position="1"/>
        <end position="12"/>
    </location>
</feature>
<dbReference type="Gene3D" id="3.30.200.20">
    <property type="entry name" value="Phosphorylase Kinase, domain 1"/>
    <property type="match status" value="1"/>
</dbReference>
<feature type="domain" description="Protein kinase" evidence="9">
    <location>
        <begin position="366"/>
        <end position="662"/>
    </location>
</feature>
<organism evidence="11 12">
    <name type="scientific">Polyrhizophydium stewartii</name>
    <dbReference type="NCBI Taxonomy" id="2732419"/>
    <lineage>
        <taxon>Eukaryota</taxon>
        <taxon>Fungi</taxon>
        <taxon>Fungi incertae sedis</taxon>
        <taxon>Chytridiomycota</taxon>
        <taxon>Chytridiomycota incertae sedis</taxon>
        <taxon>Chytridiomycetes</taxon>
        <taxon>Rhizophydiales</taxon>
        <taxon>Rhizophydiales incertae sedis</taxon>
        <taxon>Polyrhizophydium</taxon>
    </lineage>
</organism>
<feature type="compositionally biased region" description="Basic and acidic residues" evidence="8">
    <location>
        <begin position="75"/>
        <end position="101"/>
    </location>
</feature>
<evidence type="ECO:0000256" key="3">
    <source>
        <dbReference type="ARBA" id="ARBA00022527"/>
    </source>
</evidence>